<gene>
    <name evidence="1" type="ORF">C4B59_03010</name>
</gene>
<organism evidence="1 2">
    <name type="scientific">Candidatus Methanogaster sp</name>
    <dbReference type="NCBI Taxonomy" id="3386292"/>
    <lineage>
        <taxon>Archaea</taxon>
        <taxon>Methanobacteriati</taxon>
        <taxon>Methanobacteriota</taxon>
        <taxon>Stenosarchaea group</taxon>
        <taxon>Methanomicrobia</taxon>
        <taxon>Methanosarcinales</taxon>
        <taxon>ANME-2 cluster</taxon>
        <taxon>Candidatus Methanogasteraceae</taxon>
        <taxon>Candidatus Methanogaster</taxon>
    </lineage>
</organism>
<comment type="caution">
    <text evidence="1">The sequence shown here is derived from an EMBL/GenBank/DDBJ whole genome shotgun (WGS) entry which is preliminary data.</text>
</comment>
<protein>
    <submittedName>
        <fullName evidence="1">Uncharacterized protein</fullName>
    </submittedName>
</protein>
<accession>A0AC61L5C7</accession>
<proteinExistence type="predicted"/>
<reference evidence="1" key="1">
    <citation type="submission" date="2018-01" db="EMBL/GenBank/DDBJ databases">
        <authorList>
            <person name="Krukenberg V."/>
        </authorList>
    </citation>
    <scope>NUCLEOTIDE SEQUENCE</scope>
    <source>
        <strain evidence="1">E20ANME2</strain>
    </source>
</reference>
<evidence type="ECO:0000313" key="2">
    <source>
        <dbReference type="Proteomes" id="UP000248329"/>
    </source>
</evidence>
<dbReference type="Proteomes" id="UP000248329">
    <property type="component" value="Unassembled WGS sequence"/>
</dbReference>
<name>A0AC61L5C7_9EURY</name>
<evidence type="ECO:0000313" key="1">
    <source>
        <dbReference type="EMBL" id="PXF61535.1"/>
    </source>
</evidence>
<sequence>MFHGIFNPVHDIPDPYYRDTGHNVTNRSELAHILPLFTDTYQEDYFDCSEMSAFMEWYLEGHGVDTMIVAGDRSQPHNISAGGFEYEKGTGDHAWIVANVSGESILIEPTLARIVPKSLEKYYLIDITYNDIYDAVSASRSVEEYDWWTVVDIGSPVPFKTPVSLPASTKLEADIFDLVNWEREDDGLLALKQNDEIAEVARAYSRDLAARKHSGADNEGTDDSNDDDDDDELDDLLKKSGIYYFDISVKQTLSVPGPVYDYEEFLQTCLDAWAYGESGEDTGASDLDESGIGVAVDPDGNVYITQVSIRRIHCGYKGASCCKQQGYYPWCYKPWECNRGICE</sequence>
<dbReference type="EMBL" id="PQXF01000004">
    <property type="protein sequence ID" value="PXF61535.1"/>
    <property type="molecule type" value="Genomic_DNA"/>
</dbReference>